<evidence type="ECO:0000259" key="2">
    <source>
        <dbReference type="Pfam" id="PF13462"/>
    </source>
</evidence>
<dbReference type="InterPro" id="IPR036249">
    <property type="entry name" value="Thioredoxin-like_sf"/>
</dbReference>
<dbReference type="EMBL" id="BRXW01000453">
    <property type="protein sequence ID" value="GMH56410.1"/>
    <property type="molecule type" value="Genomic_DNA"/>
</dbReference>
<dbReference type="Proteomes" id="UP001165122">
    <property type="component" value="Unassembled WGS sequence"/>
</dbReference>
<sequence length="217" mass="24056">MTALFLIILIIALTSSVYSQAPSSPIPLSSISNSFTRGNPSSDLTVDLWIDLGCSDCLAEWPLLKSVYETYEDTVKFNYHLFPLPYHQFAFLLAKSANCVDLHGDAGDVFNFFDIVYTNENQALIYNSVTANMTYNDVMTDIVSNFVTESSASLSADDFLGFMASDYDCESNTRYQFKNAALNQIYGTPMYTINGVTVTDGLSSMDDWTAMIDGLLQ</sequence>
<reference evidence="4" key="1">
    <citation type="journal article" date="2023" name="Commun. Biol.">
        <title>Genome analysis of Parmales, the sister group of diatoms, reveals the evolutionary specialization of diatoms from phago-mixotrophs to photoautotrophs.</title>
        <authorList>
            <person name="Ban H."/>
            <person name="Sato S."/>
            <person name="Yoshikawa S."/>
            <person name="Yamada K."/>
            <person name="Nakamura Y."/>
            <person name="Ichinomiya M."/>
            <person name="Sato N."/>
            <person name="Blanc-Mathieu R."/>
            <person name="Endo H."/>
            <person name="Kuwata A."/>
            <person name="Ogata H."/>
        </authorList>
    </citation>
    <scope>NUCLEOTIDE SEQUENCE [LARGE SCALE GENOMIC DNA]</scope>
    <source>
        <strain evidence="4">NIES 3700</strain>
    </source>
</reference>
<accession>A0A9W6ZUY9</accession>
<evidence type="ECO:0000313" key="3">
    <source>
        <dbReference type="EMBL" id="GMH56410.1"/>
    </source>
</evidence>
<dbReference type="PANTHER" id="PTHR33875">
    <property type="entry name" value="OS09G0542200 PROTEIN"/>
    <property type="match status" value="1"/>
</dbReference>
<evidence type="ECO:0000313" key="4">
    <source>
        <dbReference type="Proteomes" id="UP001165122"/>
    </source>
</evidence>
<dbReference type="SUPFAM" id="SSF52833">
    <property type="entry name" value="Thioredoxin-like"/>
    <property type="match status" value="1"/>
</dbReference>
<evidence type="ECO:0000256" key="1">
    <source>
        <dbReference type="SAM" id="SignalP"/>
    </source>
</evidence>
<name>A0A9W6ZUY9_9STRA</name>
<dbReference type="PANTHER" id="PTHR33875:SF2">
    <property type="entry name" value="ACR183CP"/>
    <property type="match status" value="1"/>
</dbReference>
<feature type="chain" id="PRO_5040863484" description="Thioredoxin-like fold domain-containing protein" evidence="1">
    <location>
        <begin position="20"/>
        <end position="217"/>
    </location>
</feature>
<protein>
    <recommendedName>
        <fullName evidence="2">Thioredoxin-like fold domain-containing protein</fullName>
    </recommendedName>
</protein>
<dbReference type="Gene3D" id="3.40.30.10">
    <property type="entry name" value="Glutaredoxin"/>
    <property type="match status" value="1"/>
</dbReference>
<dbReference type="Pfam" id="PF13462">
    <property type="entry name" value="Thioredoxin_4"/>
    <property type="match status" value="1"/>
</dbReference>
<dbReference type="OrthoDB" id="37297at2759"/>
<keyword evidence="4" id="KW-1185">Reference proteome</keyword>
<proteinExistence type="predicted"/>
<feature type="signal peptide" evidence="1">
    <location>
        <begin position="1"/>
        <end position="19"/>
    </location>
</feature>
<dbReference type="InterPro" id="IPR012336">
    <property type="entry name" value="Thioredoxin-like_fold"/>
</dbReference>
<keyword evidence="1" id="KW-0732">Signal</keyword>
<dbReference type="AlphaFoldDB" id="A0A9W6ZUY9"/>
<organism evidence="3 4">
    <name type="scientific">Triparma laevis f. longispina</name>
    <dbReference type="NCBI Taxonomy" id="1714387"/>
    <lineage>
        <taxon>Eukaryota</taxon>
        <taxon>Sar</taxon>
        <taxon>Stramenopiles</taxon>
        <taxon>Ochrophyta</taxon>
        <taxon>Bolidophyceae</taxon>
        <taxon>Parmales</taxon>
        <taxon>Triparmaceae</taxon>
        <taxon>Triparma</taxon>
    </lineage>
</organism>
<feature type="domain" description="Thioredoxin-like fold" evidence="2">
    <location>
        <begin position="34"/>
        <end position="213"/>
    </location>
</feature>
<comment type="caution">
    <text evidence="3">The sequence shown here is derived from an EMBL/GenBank/DDBJ whole genome shotgun (WGS) entry which is preliminary data.</text>
</comment>
<gene>
    <name evidence="3" type="ORF">TrLO_g5955</name>
</gene>